<gene>
    <name evidence="1" type="ORF">CROQUDRAFT_651567</name>
</gene>
<organism evidence="1 2">
    <name type="scientific">Cronartium quercuum f. sp. fusiforme G11</name>
    <dbReference type="NCBI Taxonomy" id="708437"/>
    <lineage>
        <taxon>Eukaryota</taxon>
        <taxon>Fungi</taxon>
        <taxon>Dikarya</taxon>
        <taxon>Basidiomycota</taxon>
        <taxon>Pucciniomycotina</taxon>
        <taxon>Pucciniomycetes</taxon>
        <taxon>Pucciniales</taxon>
        <taxon>Coleosporiaceae</taxon>
        <taxon>Cronartium</taxon>
    </lineage>
</organism>
<proteinExistence type="predicted"/>
<evidence type="ECO:0000313" key="2">
    <source>
        <dbReference type="Proteomes" id="UP000886653"/>
    </source>
</evidence>
<name>A0A9P6NSY7_9BASI</name>
<comment type="caution">
    <text evidence="1">The sequence shown here is derived from an EMBL/GenBank/DDBJ whole genome shotgun (WGS) entry which is preliminary data.</text>
</comment>
<evidence type="ECO:0000313" key="1">
    <source>
        <dbReference type="EMBL" id="KAG0151047.1"/>
    </source>
</evidence>
<sequence>MEGIAVAIGGNKGVRWVLSRGSTFPPLSLDVSPVTPCEVDQVSVAQDDVPGGLGRASFFFWLGVGGQIPTSSLSLGSAGASGFQGEGMKQVRVWFG</sequence>
<dbReference type="AlphaFoldDB" id="A0A9P6NSY7"/>
<accession>A0A9P6NSY7</accession>
<dbReference type="EMBL" id="MU167215">
    <property type="protein sequence ID" value="KAG0151047.1"/>
    <property type="molecule type" value="Genomic_DNA"/>
</dbReference>
<protein>
    <submittedName>
        <fullName evidence="1">Uncharacterized protein</fullName>
    </submittedName>
</protein>
<reference evidence="1" key="1">
    <citation type="submission" date="2013-11" db="EMBL/GenBank/DDBJ databases">
        <title>Genome sequence of the fusiform rust pathogen reveals effectors for host alternation and coevolution with pine.</title>
        <authorList>
            <consortium name="DOE Joint Genome Institute"/>
            <person name="Smith K."/>
            <person name="Pendleton A."/>
            <person name="Kubisiak T."/>
            <person name="Anderson C."/>
            <person name="Salamov A."/>
            <person name="Aerts A."/>
            <person name="Riley R."/>
            <person name="Clum A."/>
            <person name="Lindquist E."/>
            <person name="Ence D."/>
            <person name="Campbell M."/>
            <person name="Kronenberg Z."/>
            <person name="Feau N."/>
            <person name="Dhillon B."/>
            <person name="Hamelin R."/>
            <person name="Burleigh J."/>
            <person name="Smith J."/>
            <person name="Yandell M."/>
            <person name="Nelson C."/>
            <person name="Grigoriev I."/>
            <person name="Davis J."/>
        </authorList>
    </citation>
    <scope>NUCLEOTIDE SEQUENCE</scope>
    <source>
        <strain evidence="1">G11</strain>
    </source>
</reference>
<keyword evidence="2" id="KW-1185">Reference proteome</keyword>
<dbReference type="Proteomes" id="UP000886653">
    <property type="component" value="Unassembled WGS sequence"/>
</dbReference>